<evidence type="ECO:0000256" key="2">
    <source>
        <dbReference type="ARBA" id="ARBA00022692"/>
    </source>
</evidence>
<dbReference type="Gene3D" id="1.10.287.950">
    <property type="entry name" value="Methyl-accepting chemotaxis protein"/>
    <property type="match status" value="1"/>
</dbReference>
<dbReference type="PANTHER" id="PTHR32089:SF119">
    <property type="entry name" value="METHYL-ACCEPTING CHEMOTAXIS PROTEIN CTPL"/>
    <property type="match status" value="1"/>
</dbReference>
<dbReference type="CDD" id="cd11386">
    <property type="entry name" value="MCP_signal"/>
    <property type="match status" value="1"/>
</dbReference>
<dbReference type="GO" id="GO:0016020">
    <property type="term" value="C:membrane"/>
    <property type="evidence" value="ECO:0007669"/>
    <property type="project" value="UniProtKB-SubCell"/>
</dbReference>
<organism evidence="12 13">
    <name type="scientific">Saccharobesus litoralis</name>
    <dbReference type="NCBI Taxonomy" id="2172099"/>
    <lineage>
        <taxon>Bacteria</taxon>
        <taxon>Pseudomonadati</taxon>
        <taxon>Pseudomonadota</taxon>
        <taxon>Gammaproteobacteria</taxon>
        <taxon>Alteromonadales</taxon>
        <taxon>Alteromonadaceae</taxon>
        <taxon>Saccharobesus</taxon>
    </lineage>
</organism>
<evidence type="ECO:0000256" key="4">
    <source>
        <dbReference type="ARBA" id="ARBA00023136"/>
    </source>
</evidence>
<dbReference type="PANTHER" id="PTHR32089">
    <property type="entry name" value="METHYL-ACCEPTING CHEMOTAXIS PROTEIN MCPB"/>
    <property type="match status" value="1"/>
</dbReference>
<keyword evidence="8" id="KW-0175">Coiled coil</keyword>
<evidence type="ECO:0000256" key="3">
    <source>
        <dbReference type="ARBA" id="ARBA00022989"/>
    </source>
</evidence>
<keyword evidence="3 9" id="KW-1133">Transmembrane helix</keyword>
<keyword evidence="2 9" id="KW-0812">Transmembrane</keyword>
<evidence type="ECO:0000256" key="8">
    <source>
        <dbReference type="SAM" id="Coils"/>
    </source>
</evidence>
<dbReference type="PROSITE" id="PS50885">
    <property type="entry name" value="HAMP"/>
    <property type="match status" value="1"/>
</dbReference>
<dbReference type="InterPro" id="IPR003660">
    <property type="entry name" value="HAMP_dom"/>
</dbReference>
<dbReference type="KEGG" id="cate:C2869_12545"/>
<dbReference type="GO" id="GO:0006935">
    <property type="term" value="P:chemotaxis"/>
    <property type="evidence" value="ECO:0007669"/>
    <property type="project" value="UniProtKB-ARBA"/>
</dbReference>
<dbReference type="RefSeq" id="WP_108603261.1">
    <property type="nucleotide sequence ID" value="NZ_CP026604.1"/>
</dbReference>
<dbReference type="Proteomes" id="UP000244441">
    <property type="component" value="Chromosome"/>
</dbReference>
<evidence type="ECO:0000313" key="12">
    <source>
        <dbReference type="EMBL" id="AWB67214.1"/>
    </source>
</evidence>
<keyword evidence="13" id="KW-1185">Reference proteome</keyword>
<evidence type="ECO:0000256" key="5">
    <source>
        <dbReference type="ARBA" id="ARBA00023224"/>
    </source>
</evidence>
<evidence type="ECO:0008006" key="14">
    <source>
        <dbReference type="Google" id="ProtNLM"/>
    </source>
</evidence>
<dbReference type="EMBL" id="CP026604">
    <property type="protein sequence ID" value="AWB67214.1"/>
    <property type="molecule type" value="Genomic_DNA"/>
</dbReference>
<comment type="subcellular location">
    <subcellularLocation>
        <location evidence="1">Membrane</location>
        <topology evidence="1">Multi-pass membrane protein</topology>
    </subcellularLocation>
</comment>
<comment type="similarity">
    <text evidence="6">Belongs to the methyl-accepting chemotaxis (MCP) protein family.</text>
</comment>
<dbReference type="PROSITE" id="PS50111">
    <property type="entry name" value="CHEMOTAXIS_TRANSDUC_2"/>
    <property type="match status" value="1"/>
</dbReference>
<reference evidence="12 13" key="1">
    <citation type="submission" date="2018-01" db="EMBL/GenBank/DDBJ databases">
        <title>Genome sequence of a Cantenovulum-like bacteria.</title>
        <authorList>
            <person name="Tan W.R."/>
            <person name="Lau N.-S."/>
            <person name="Go F."/>
            <person name="Amirul A.-A.A."/>
        </authorList>
    </citation>
    <scope>NUCLEOTIDE SEQUENCE [LARGE SCALE GENOMIC DNA]</scope>
    <source>
        <strain evidence="12 13">CCB-QB4</strain>
    </source>
</reference>
<accession>A0A2S0VSM5</accession>
<gene>
    <name evidence="12" type="ORF">C2869_12545</name>
</gene>
<dbReference type="Pfam" id="PF00015">
    <property type="entry name" value="MCPsignal"/>
    <property type="match status" value="1"/>
</dbReference>
<dbReference type="SMART" id="SM00283">
    <property type="entry name" value="MA"/>
    <property type="match status" value="1"/>
</dbReference>
<dbReference type="CDD" id="cd06225">
    <property type="entry name" value="HAMP"/>
    <property type="match status" value="1"/>
</dbReference>
<dbReference type="InterPro" id="IPR004089">
    <property type="entry name" value="MCPsignal_dom"/>
</dbReference>
<evidence type="ECO:0000259" key="10">
    <source>
        <dbReference type="PROSITE" id="PS50111"/>
    </source>
</evidence>
<evidence type="ECO:0000256" key="7">
    <source>
        <dbReference type="PROSITE-ProRule" id="PRU00284"/>
    </source>
</evidence>
<dbReference type="SUPFAM" id="SSF58104">
    <property type="entry name" value="Methyl-accepting chemotaxis protein (MCP) signaling domain"/>
    <property type="match status" value="1"/>
</dbReference>
<dbReference type="GO" id="GO:0007165">
    <property type="term" value="P:signal transduction"/>
    <property type="evidence" value="ECO:0007669"/>
    <property type="project" value="UniProtKB-KW"/>
</dbReference>
<evidence type="ECO:0000256" key="6">
    <source>
        <dbReference type="ARBA" id="ARBA00029447"/>
    </source>
</evidence>
<dbReference type="AlphaFoldDB" id="A0A2S0VSM5"/>
<feature type="domain" description="Methyl-accepting transducer" evidence="10">
    <location>
        <begin position="360"/>
        <end position="596"/>
    </location>
</feature>
<protein>
    <recommendedName>
        <fullName evidence="14">Methyl-accepting chemotaxis protein</fullName>
    </recommendedName>
</protein>
<evidence type="ECO:0000259" key="11">
    <source>
        <dbReference type="PROSITE" id="PS50885"/>
    </source>
</evidence>
<feature type="coiled-coil region" evidence="8">
    <location>
        <begin position="550"/>
        <end position="580"/>
    </location>
</feature>
<proteinExistence type="inferred from homology"/>
<name>A0A2S0VSM5_9ALTE</name>
<evidence type="ECO:0000256" key="9">
    <source>
        <dbReference type="SAM" id="Phobius"/>
    </source>
</evidence>
<feature type="domain" description="HAMP" evidence="11">
    <location>
        <begin position="303"/>
        <end position="355"/>
    </location>
</feature>
<evidence type="ECO:0000256" key="1">
    <source>
        <dbReference type="ARBA" id="ARBA00004141"/>
    </source>
</evidence>
<feature type="transmembrane region" description="Helical" evidence="9">
    <location>
        <begin position="20"/>
        <end position="40"/>
    </location>
</feature>
<dbReference type="OrthoDB" id="5800769at2"/>
<feature type="transmembrane region" description="Helical" evidence="9">
    <location>
        <begin position="281"/>
        <end position="299"/>
    </location>
</feature>
<keyword evidence="5 7" id="KW-0807">Transducer</keyword>
<keyword evidence="4 9" id="KW-0472">Membrane</keyword>
<dbReference type="FunFam" id="1.10.287.950:FF:000001">
    <property type="entry name" value="Methyl-accepting chemotaxis sensory transducer"/>
    <property type="match status" value="1"/>
</dbReference>
<sequence length="634" mass="69236">MGIFSFGIGMANRFSFSVKFLLIGAVFTGLMLYAGGQIYFSTANDIGKLNRELMANDLLKQLRPMLYAPERSTIASWRRFEQKMAEADVTVSNKTRTNLNQVLGDDDSNISTRFNGLNTLHREILASSGLKSDADHAAHFFIEIAYLQHPKLAYLMEVLQENTKQVVSRGSFTPDSFLALTDSQNQVLQLLHEVELDVQILTQERPETAKLLSRATELVEQFATMVKARILDPDTIAINISQLQSHITQVDDAMQKILAISTESLETSLTERLAAKQSTQVIILALFTSFGGFTLYILLCIGKSIRVNADLVSRYTNAVAGGDLSQSLSIPSNDSLGEIGNYLNATVNELHSKIQQIDLANQHIQTATNTVGQSVRHSFMQVEEQQTQTELVAAATEQMASTVSEVANNAETAALATKSANDAAHKGRDFVFATIDKIDTLANDINLASEAINHLQQEVLKISSVLEVITTIADQTNLLALNAAIEAARAGEHGRGFAVVAEEVRSLAQKTQTSTEEISKMISTLQQGAKTSVDVMDNSQISAKQSVDMITQAGEMLDNIQKAIEEINEQNAQVATATEEQSMVAKEISNNTENLKVATKQITDCIEQIVESNSGLESDAHSLSNLVSAFKLRS</sequence>
<evidence type="ECO:0000313" key="13">
    <source>
        <dbReference type="Proteomes" id="UP000244441"/>
    </source>
</evidence>